<dbReference type="InterPro" id="IPR051906">
    <property type="entry name" value="TolC-like"/>
</dbReference>
<dbReference type="PIRSF" id="PIRSF001892">
    <property type="entry name" value="CyaE"/>
    <property type="match status" value="1"/>
</dbReference>
<dbReference type="Pfam" id="PF02321">
    <property type="entry name" value="OEP"/>
    <property type="match status" value="2"/>
</dbReference>
<dbReference type="GO" id="GO:0015288">
    <property type="term" value="F:porin activity"/>
    <property type="evidence" value="ECO:0007669"/>
    <property type="project" value="TreeGrafter"/>
</dbReference>
<evidence type="ECO:0000256" key="8">
    <source>
        <dbReference type="SAM" id="Coils"/>
    </source>
</evidence>
<feature type="coiled-coil region" evidence="8">
    <location>
        <begin position="132"/>
        <end position="188"/>
    </location>
</feature>
<keyword evidence="8" id="KW-0175">Coiled coil</keyword>
<dbReference type="RefSeq" id="WP_007954903.1">
    <property type="nucleotide sequence ID" value="NZ_CP010978.1"/>
</dbReference>
<evidence type="ECO:0000256" key="4">
    <source>
        <dbReference type="ARBA" id="ARBA00022452"/>
    </source>
</evidence>
<dbReference type="OrthoDB" id="6395775at2"/>
<keyword evidence="5" id="KW-0812">Transmembrane</keyword>
<accession>I8U213</accession>
<dbReference type="GO" id="GO:0015562">
    <property type="term" value="F:efflux transmembrane transporter activity"/>
    <property type="evidence" value="ECO:0007669"/>
    <property type="project" value="InterPro"/>
</dbReference>
<dbReference type="AlphaFoldDB" id="I8U213"/>
<dbReference type="EMBL" id="CP010978">
    <property type="protein sequence ID" value="AJQ29975.1"/>
    <property type="molecule type" value="Genomic_DNA"/>
</dbReference>
<name>I8U213_9FIRM</name>
<keyword evidence="6" id="KW-0472">Membrane</keyword>
<dbReference type="HOGENOM" id="CLU_012817_10_6_9"/>
<reference evidence="10" key="2">
    <citation type="submission" date="2015-02" db="EMBL/GenBank/DDBJ databases">
        <title>Complete Genome Sequence of Pelosinus fermentans JBW45.</title>
        <authorList>
            <person name="De Leon K.B."/>
            <person name="Utturkar S.M."/>
            <person name="Camilleri L.B."/>
            <person name="Arkin A.P."/>
            <person name="Fields M.W."/>
            <person name="Brown S.D."/>
            <person name="Wall J.D."/>
        </authorList>
    </citation>
    <scope>NUCLEOTIDE SEQUENCE [LARGE SCALE GENOMIC DNA]</scope>
    <source>
        <strain evidence="10">JBW45</strain>
    </source>
</reference>
<keyword evidence="7" id="KW-0998">Cell outer membrane</keyword>
<dbReference type="PANTHER" id="PTHR30026:SF20">
    <property type="entry name" value="OUTER MEMBRANE PROTEIN TOLC"/>
    <property type="match status" value="1"/>
</dbReference>
<protein>
    <submittedName>
        <fullName evidence="9">Outer membrane efflux protein</fullName>
    </submittedName>
</protein>
<evidence type="ECO:0000256" key="6">
    <source>
        <dbReference type="ARBA" id="ARBA00023136"/>
    </source>
</evidence>
<evidence type="ECO:0000313" key="9">
    <source>
        <dbReference type="EMBL" id="AJQ29975.1"/>
    </source>
</evidence>
<evidence type="ECO:0000256" key="1">
    <source>
        <dbReference type="ARBA" id="ARBA00004442"/>
    </source>
</evidence>
<evidence type="ECO:0000256" key="3">
    <source>
        <dbReference type="ARBA" id="ARBA00022448"/>
    </source>
</evidence>
<dbReference type="Proteomes" id="UP000005361">
    <property type="component" value="Chromosome"/>
</dbReference>
<dbReference type="KEGG" id="pft:JBW_04646"/>
<dbReference type="InterPro" id="IPR003423">
    <property type="entry name" value="OMP_efflux"/>
</dbReference>
<evidence type="ECO:0000313" key="10">
    <source>
        <dbReference type="Proteomes" id="UP000005361"/>
    </source>
</evidence>
<keyword evidence="3" id="KW-0813">Transport</keyword>
<keyword evidence="4" id="KW-1134">Transmembrane beta strand</keyword>
<organism evidence="9 10">
    <name type="scientific">Pelosinus fermentans JBW45</name>
    <dbReference type="NCBI Taxonomy" id="1192197"/>
    <lineage>
        <taxon>Bacteria</taxon>
        <taxon>Bacillati</taxon>
        <taxon>Bacillota</taxon>
        <taxon>Negativicutes</taxon>
        <taxon>Selenomonadales</taxon>
        <taxon>Sporomusaceae</taxon>
        <taxon>Pelosinus</taxon>
    </lineage>
</organism>
<evidence type="ECO:0000256" key="2">
    <source>
        <dbReference type="ARBA" id="ARBA00007613"/>
    </source>
</evidence>
<dbReference type="STRING" id="1192197.JBW_04646"/>
<comment type="similarity">
    <text evidence="2">Belongs to the outer membrane factor (OMF) (TC 1.B.17) family.</text>
</comment>
<gene>
    <name evidence="9" type="ORF">JBW_04646</name>
</gene>
<dbReference type="PANTHER" id="PTHR30026">
    <property type="entry name" value="OUTER MEMBRANE PROTEIN TOLC"/>
    <property type="match status" value="1"/>
</dbReference>
<reference evidence="9 10" key="1">
    <citation type="journal article" date="2015" name="Genome Announc.">
        <title>Complete Genome Sequence of Pelosinus fermentans JBW45, a Member of a Remarkably Competitive Group of Negativicutes in the Firmicutes Phylum.</title>
        <authorList>
            <person name="De Leon K.B."/>
            <person name="Utturkar S.M."/>
            <person name="Camilleri L.B."/>
            <person name="Elias D.A."/>
            <person name="Arkin A.P."/>
            <person name="Fields M.W."/>
            <person name="Brown S.D."/>
            <person name="Wall J.D."/>
        </authorList>
    </citation>
    <scope>NUCLEOTIDE SEQUENCE [LARGE SCALE GENOMIC DNA]</scope>
    <source>
        <strain evidence="9 10">JBW45</strain>
    </source>
</reference>
<comment type="subcellular location">
    <subcellularLocation>
        <location evidence="1">Cell outer membrane</location>
    </subcellularLocation>
</comment>
<evidence type="ECO:0000256" key="7">
    <source>
        <dbReference type="ARBA" id="ARBA00023237"/>
    </source>
</evidence>
<proteinExistence type="inferred from homology"/>
<dbReference type="InterPro" id="IPR028351">
    <property type="entry name" value="CyaE"/>
</dbReference>
<dbReference type="SUPFAM" id="SSF56954">
    <property type="entry name" value="Outer membrane efflux proteins (OEP)"/>
    <property type="match status" value="1"/>
</dbReference>
<evidence type="ECO:0000256" key="5">
    <source>
        <dbReference type="ARBA" id="ARBA00022692"/>
    </source>
</evidence>
<dbReference type="Gene3D" id="1.20.1600.10">
    <property type="entry name" value="Outer membrane efflux proteins (OEP)"/>
    <property type="match status" value="1"/>
</dbReference>
<dbReference type="GO" id="GO:1990281">
    <property type="term" value="C:efflux pump complex"/>
    <property type="evidence" value="ECO:0007669"/>
    <property type="project" value="TreeGrafter"/>
</dbReference>
<dbReference type="GO" id="GO:0009279">
    <property type="term" value="C:cell outer membrane"/>
    <property type="evidence" value="ECO:0007669"/>
    <property type="project" value="UniProtKB-SubCell"/>
</dbReference>
<sequence precursor="true">MIRQQIWRKCLLAVLIAGILLVNPSYVLAAPIELSLTDSIALALQNNPIIKTTEDDKMISNWAIAEAKAKFGPSLTYSHKVTRTGLPQYSLEKYFSGTSLANIEFGGEYTSFGNSISVSVPLYTGGNLEGQLDQAKKKFQVADLEVKKNKQQLKLDTTTAYFNVLEALNQLQVNQESLTNLMEHLNSVQAQYEEGVVNKSDVLRSEVEVINARQDVMGAQNKYNLAMVSLKNVMSLPLTSEIKLKDDLIYQKYTFTVDDCVTYALNHRPDIIQVQAKIDIAKSGVKVAKSDNLPQVSFKGTNNWADDNFPGAKQDYWMVSLTASINLFDSGLTKAKVKGAESSLDKERHGVEQIRETAVLEVSQAYLNLKVAEERIGTSKAAVDKAQEAFRINEVCYKEGVGRNLDVIDAQLALVKAKTNYNQALYDYNSSKAKLDKAMGID</sequence>